<dbReference type="Proteomes" id="UP000612680">
    <property type="component" value="Chromosome"/>
</dbReference>
<dbReference type="CDD" id="cd00093">
    <property type="entry name" value="HTH_XRE"/>
    <property type="match status" value="1"/>
</dbReference>
<dbReference type="Pfam" id="PF01381">
    <property type="entry name" value="HTH_3"/>
    <property type="match status" value="1"/>
</dbReference>
<dbReference type="InterPro" id="IPR039060">
    <property type="entry name" value="Antitox_HigA"/>
</dbReference>
<dbReference type="SMART" id="SM00530">
    <property type="entry name" value="HTH_XRE"/>
    <property type="match status" value="1"/>
</dbReference>
<dbReference type="Gene3D" id="1.10.260.40">
    <property type="entry name" value="lambda repressor-like DNA-binding domains"/>
    <property type="match status" value="1"/>
</dbReference>
<dbReference type="EMBL" id="CP056775">
    <property type="protein sequence ID" value="QRR04342.1"/>
    <property type="molecule type" value="Genomic_DNA"/>
</dbReference>
<protein>
    <submittedName>
        <fullName evidence="2">Helix-turn-helix domain-containing protein</fullName>
    </submittedName>
</protein>
<accession>A0ABX7IFM8</accession>
<feature type="domain" description="HTH cro/C1-type" evidence="1">
    <location>
        <begin position="60"/>
        <end position="114"/>
    </location>
</feature>
<evidence type="ECO:0000313" key="3">
    <source>
        <dbReference type="Proteomes" id="UP000612680"/>
    </source>
</evidence>
<gene>
    <name evidence="2" type="ORF">HWI92_24160</name>
</gene>
<dbReference type="InterPro" id="IPR010982">
    <property type="entry name" value="Lambda_DNA-bd_dom_sf"/>
</dbReference>
<proteinExistence type="predicted"/>
<dbReference type="PROSITE" id="PS50943">
    <property type="entry name" value="HTH_CROC1"/>
    <property type="match status" value="1"/>
</dbReference>
<keyword evidence="3" id="KW-1185">Reference proteome</keyword>
<evidence type="ECO:0000313" key="2">
    <source>
        <dbReference type="EMBL" id="QRR04342.1"/>
    </source>
</evidence>
<reference evidence="2 3" key="1">
    <citation type="submission" date="2020-06" db="EMBL/GenBank/DDBJ databases">
        <title>Dyadobacter sandarakinus sp. nov., isolated from the soil of the Arctic Yellow River Station.</title>
        <authorList>
            <person name="Zhang Y."/>
            <person name="Peng F."/>
        </authorList>
    </citation>
    <scope>NUCLEOTIDE SEQUENCE [LARGE SCALE GENOMIC DNA]</scope>
    <source>
        <strain evidence="2 3">Q3-56</strain>
    </source>
</reference>
<evidence type="ECO:0000259" key="1">
    <source>
        <dbReference type="PROSITE" id="PS50943"/>
    </source>
</evidence>
<dbReference type="SUPFAM" id="SSF47413">
    <property type="entry name" value="lambda repressor-like DNA-binding domains"/>
    <property type="match status" value="1"/>
</dbReference>
<sequence length="116" mass="13045">MIKPIKSEQDYESALTQMEHLLDAKKDTPDGDTLEILALLISDYERKHYPIRQLSPIEALKVEMEEQGLTQSALAARFGMSKGSISDIINGKKQMSVRFMKFLHKDLGIPADVLLA</sequence>
<organism evidence="2 3">
    <name type="scientific">Dyadobacter sandarakinus</name>
    <dbReference type="NCBI Taxonomy" id="2747268"/>
    <lineage>
        <taxon>Bacteria</taxon>
        <taxon>Pseudomonadati</taxon>
        <taxon>Bacteroidota</taxon>
        <taxon>Cytophagia</taxon>
        <taxon>Cytophagales</taxon>
        <taxon>Spirosomataceae</taxon>
        <taxon>Dyadobacter</taxon>
    </lineage>
</organism>
<dbReference type="PANTHER" id="PTHR40455">
    <property type="entry name" value="ANTITOXIN HIGA"/>
    <property type="match status" value="1"/>
</dbReference>
<dbReference type="InterPro" id="IPR001387">
    <property type="entry name" value="Cro/C1-type_HTH"/>
</dbReference>
<dbReference type="PANTHER" id="PTHR40455:SF1">
    <property type="entry name" value="ANTITOXIN HIGA"/>
    <property type="match status" value="1"/>
</dbReference>
<name>A0ABX7IFM8_9BACT</name>